<proteinExistence type="predicted"/>
<reference evidence="1 2" key="1">
    <citation type="journal article" date="2024" name="Science">
        <title>Giant polyketide synthase enzymes in the biosynthesis of giant marine polyether toxins.</title>
        <authorList>
            <person name="Fallon T.R."/>
            <person name="Shende V.V."/>
            <person name="Wierzbicki I.H."/>
            <person name="Pendleton A.L."/>
            <person name="Watervoot N.F."/>
            <person name="Auber R.P."/>
            <person name="Gonzalez D.J."/>
            <person name="Wisecaver J.H."/>
            <person name="Moore B.S."/>
        </authorList>
    </citation>
    <scope>NUCLEOTIDE SEQUENCE [LARGE SCALE GENOMIC DNA]</scope>
    <source>
        <strain evidence="1 2">12B1</strain>
    </source>
</reference>
<keyword evidence="2" id="KW-1185">Reference proteome</keyword>
<name>A0AB34J0V4_PRYPA</name>
<gene>
    <name evidence="1" type="ORF">AB1Y20_006520</name>
</gene>
<evidence type="ECO:0000313" key="1">
    <source>
        <dbReference type="EMBL" id="KAL1510190.1"/>
    </source>
</evidence>
<accession>A0AB34J0V4</accession>
<dbReference type="Proteomes" id="UP001515480">
    <property type="component" value="Unassembled WGS sequence"/>
</dbReference>
<evidence type="ECO:0000313" key="2">
    <source>
        <dbReference type="Proteomes" id="UP001515480"/>
    </source>
</evidence>
<comment type="caution">
    <text evidence="1">The sequence shown here is derived from an EMBL/GenBank/DDBJ whole genome shotgun (WGS) entry which is preliminary data.</text>
</comment>
<dbReference type="AlphaFoldDB" id="A0AB34J0V4"/>
<sequence>MGKVKTSVQMIADALTANGWSSFATPIGQQHRVGPMPSKAHMLHPLPFALAPPNPSFTRAQRNKTERTRALLLREVLLE</sequence>
<protein>
    <submittedName>
        <fullName evidence="1">Uncharacterized protein</fullName>
    </submittedName>
</protein>
<dbReference type="EMBL" id="JBGBPQ010000015">
    <property type="protein sequence ID" value="KAL1510190.1"/>
    <property type="molecule type" value="Genomic_DNA"/>
</dbReference>
<organism evidence="1 2">
    <name type="scientific">Prymnesium parvum</name>
    <name type="common">Toxic golden alga</name>
    <dbReference type="NCBI Taxonomy" id="97485"/>
    <lineage>
        <taxon>Eukaryota</taxon>
        <taxon>Haptista</taxon>
        <taxon>Haptophyta</taxon>
        <taxon>Prymnesiophyceae</taxon>
        <taxon>Prymnesiales</taxon>
        <taxon>Prymnesiaceae</taxon>
        <taxon>Prymnesium</taxon>
    </lineage>
</organism>